<dbReference type="Proteomes" id="UP000526408">
    <property type="component" value="Unassembled WGS sequence"/>
</dbReference>
<protein>
    <submittedName>
        <fullName evidence="1">Uncharacterized protein</fullName>
    </submittedName>
</protein>
<comment type="caution">
    <text evidence="1">The sequence shown here is derived from an EMBL/GenBank/DDBJ whole genome shotgun (WGS) entry which is preliminary data.</text>
</comment>
<keyword evidence="2" id="KW-1185">Reference proteome</keyword>
<name>A0A7X6GWD6_9RHOB</name>
<dbReference type="EMBL" id="JAAZQQ010000001">
    <property type="protein sequence ID" value="NKX43591.1"/>
    <property type="molecule type" value="Genomic_DNA"/>
</dbReference>
<accession>A0A7X6GWD6</accession>
<sequence length="151" mass="17234">MSDIADLADPIEVWEMALGRPAALVELLEGGGPISARTRAALALYFRGELKMKRGRPGGQAIASVWAREMAEFEYWRIAQRLRQRRRFKGKRDWLIEKVALRHGLTFEQLRDFINRKDKPKSGPTFGEGERYALWAARNGRDFSLKKDSGG</sequence>
<dbReference type="AlphaFoldDB" id="A0A7X6GWD6"/>
<evidence type="ECO:0000313" key="2">
    <source>
        <dbReference type="Proteomes" id="UP000526408"/>
    </source>
</evidence>
<dbReference type="RefSeq" id="WP_168621949.1">
    <property type="nucleotide sequence ID" value="NZ_JAAZQQ010000001.1"/>
</dbReference>
<reference evidence="1 2" key="1">
    <citation type="submission" date="2020-04" db="EMBL/GenBank/DDBJ databases">
        <authorList>
            <person name="Yoon J."/>
        </authorList>
    </citation>
    <scope>NUCLEOTIDE SEQUENCE [LARGE SCALE GENOMIC DNA]</scope>
    <source>
        <strain evidence="1 2">KMU-115</strain>
    </source>
</reference>
<proteinExistence type="predicted"/>
<organism evidence="1 2">
    <name type="scientific">Roseicyclus persicicus</name>
    <dbReference type="NCBI Taxonomy" id="2650661"/>
    <lineage>
        <taxon>Bacteria</taxon>
        <taxon>Pseudomonadati</taxon>
        <taxon>Pseudomonadota</taxon>
        <taxon>Alphaproteobacteria</taxon>
        <taxon>Rhodobacterales</taxon>
        <taxon>Roseobacteraceae</taxon>
        <taxon>Roseicyclus</taxon>
    </lineage>
</organism>
<gene>
    <name evidence="1" type="ORF">HCU73_03230</name>
</gene>
<evidence type="ECO:0000313" key="1">
    <source>
        <dbReference type="EMBL" id="NKX43591.1"/>
    </source>
</evidence>